<evidence type="ECO:0000313" key="1">
    <source>
        <dbReference type="EMBL" id="KGN38466.1"/>
    </source>
</evidence>
<evidence type="ECO:0008006" key="3">
    <source>
        <dbReference type="Google" id="ProtNLM"/>
    </source>
</evidence>
<name>A0A0A0JS73_9MICO</name>
<keyword evidence="2" id="KW-1185">Reference proteome</keyword>
<dbReference type="Proteomes" id="UP000030011">
    <property type="component" value="Unassembled WGS sequence"/>
</dbReference>
<organism evidence="1 2">
    <name type="scientific">Knoellia subterranea KCTC 19937</name>
    <dbReference type="NCBI Taxonomy" id="1385521"/>
    <lineage>
        <taxon>Bacteria</taxon>
        <taxon>Bacillati</taxon>
        <taxon>Actinomycetota</taxon>
        <taxon>Actinomycetes</taxon>
        <taxon>Micrococcales</taxon>
        <taxon>Intrasporangiaceae</taxon>
        <taxon>Knoellia</taxon>
    </lineage>
</organism>
<dbReference type="Pfam" id="PF12006">
    <property type="entry name" value="DUF3500"/>
    <property type="match status" value="1"/>
</dbReference>
<sequence length="331" mass="36005">MSTGPIEETTNQSTEVADGVTVCALSLVEGLGTAERAACLTDFSDPAWTEWSYLPGDRPGLALEHADRMQVDAVIALVDASLSKLGAKLVRGAIDVERARRLSVTGVLPTSDRYWVRVLEDPGKSVWAWRLNGHHVGLHVTVDGSDLTFTPLFIGSEPARISSGPLAGTRLLGPEEDLARDLLAGLDDAQRQQAVATGIAPADILTGMDPVVDPSVLPRGIRRGDLESHQRPLLDALVQRYLDRLPAAYARRWWTEAVGKDSADLEFSWAGSLEVGSPHYYCVRSSTLLIEYDNTQDDANHAHSVLRHLRDDFGGDVLRAHSRAHHRTAGD</sequence>
<evidence type="ECO:0000313" key="2">
    <source>
        <dbReference type="Proteomes" id="UP000030011"/>
    </source>
</evidence>
<proteinExistence type="predicted"/>
<dbReference type="AlphaFoldDB" id="A0A0A0JS73"/>
<gene>
    <name evidence="1" type="ORF">N803_06905</name>
</gene>
<dbReference type="PANTHER" id="PTHR37489:SF1">
    <property type="entry name" value="DUF3500 DOMAIN-CONTAINING PROTEIN"/>
    <property type="match status" value="1"/>
</dbReference>
<dbReference type="RefSeq" id="WP_084763988.1">
    <property type="nucleotide sequence ID" value="NZ_AVPK01000002.1"/>
</dbReference>
<dbReference type="PANTHER" id="PTHR37489">
    <property type="entry name" value="DUF3500 DOMAIN-CONTAINING PROTEIN"/>
    <property type="match status" value="1"/>
</dbReference>
<dbReference type="eggNOG" id="COG0715">
    <property type="taxonomic scope" value="Bacteria"/>
</dbReference>
<reference evidence="1 2" key="1">
    <citation type="submission" date="2013-08" db="EMBL/GenBank/DDBJ databases">
        <title>The genome sequence of Knoellia subterranea.</title>
        <authorList>
            <person name="Zhu W."/>
            <person name="Wang G."/>
        </authorList>
    </citation>
    <scope>NUCLEOTIDE SEQUENCE [LARGE SCALE GENOMIC DNA]</scope>
    <source>
        <strain evidence="1 2">KCTC 19937</strain>
    </source>
</reference>
<protein>
    <recommendedName>
        <fullName evidence="3">DUF3500 domain-containing protein</fullName>
    </recommendedName>
</protein>
<dbReference type="InterPro" id="IPR021889">
    <property type="entry name" value="DUF3500"/>
</dbReference>
<accession>A0A0A0JS73</accession>
<dbReference type="OrthoDB" id="581140at2"/>
<dbReference type="STRING" id="1385521.N803_06905"/>
<dbReference type="EMBL" id="AVPK01000002">
    <property type="protein sequence ID" value="KGN38466.1"/>
    <property type="molecule type" value="Genomic_DNA"/>
</dbReference>
<comment type="caution">
    <text evidence="1">The sequence shown here is derived from an EMBL/GenBank/DDBJ whole genome shotgun (WGS) entry which is preliminary data.</text>
</comment>